<sequence>MLNVQQNIQKELDAFRIDMSADFVAIALTDPSAHAIRFQYVSGNRNERYKRIVLRPGKGVAGKVIRMGRPLLMQFTEPQSLDDPREYPILLAEGLKSLVGVPMEAEDGRVPGMMLVGCRCYREFHQHDVAAISKKANELKKWILSGDTTVYSKEKGHEGVNP</sequence>
<dbReference type="RefSeq" id="WP_087455598.1">
    <property type="nucleotide sequence ID" value="NZ_CP021434.1"/>
</dbReference>
<proteinExistence type="predicted"/>
<name>A0A1Y0II78_9BACL</name>
<organism evidence="2 3">
    <name type="scientific">Tumebacillus avium</name>
    <dbReference type="NCBI Taxonomy" id="1903704"/>
    <lineage>
        <taxon>Bacteria</taxon>
        <taxon>Bacillati</taxon>
        <taxon>Bacillota</taxon>
        <taxon>Bacilli</taxon>
        <taxon>Bacillales</taxon>
        <taxon>Alicyclobacillaceae</taxon>
        <taxon>Tumebacillus</taxon>
    </lineage>
</organism>
<evidence type="ECO:0000259" key="1">
    <source>
        <dbReference type="Pfam" id="PF13185"/>
    </source>
</evidence>
<dbReference type="OrthoDB" id="2360948at2"/>
<accession>A0A1Y0II78</accession>
<evidence type="ECO:0000313" key="2">
    <source>
        <dbReference type="EMBL" id="ARU60211.1"/>
    </source>
</evidence>
<dbReference type="SUPFAM" id="SSF55781">
    <property type="entry name" value="GAF domain-like"/>
    <property type="match status" value="1"/>
</dbReference>
<dbReference type="Gene3D" id="3.30.450.40">
    <property type="match status" value="1"/>
</dbReference>
<evidence type="ECO:0000313" key="3">
    <source>
        <dbReference type="Proteomes" id="UP000195437"/>
    </source>
</evidence>
<feature type="domain" description="GAF" evidence="1">
    <location>
        <begin position="17"/>
        <end position="132"/>
    </location>
</feature>
<gene>
    <name evidence="2" type="ORF">CBW65_03415</name>
</gene>
<keyword evidence="3" id="KW-1185">Reference proteome</keyword>
<dbReference type="Proteomes" id="UP000195437">
    <property type="component" value="Chromosome"/>
</dbReference>
<dbReference type="Pfam" id="PF13185">
    <property type="entry name" value="GAF_2"/>
    <property type="match status" value="1"/>
</dbReference>
<dbReference type="EMBL" id="CP021434">
    <property type="protein sequence ID" value="ARU60211.1"/>
    <property type="molecule type" value="Genomic_DNA"/>
</dbReference>
<dbReference type="KEGG" id="tum:CBW65_03415"/>
<dbReference type="InterPro" id="IPR003018">
    <property type="entry name" value="GAF"/>
</dbReference>
<reference evidence="3" key="1">
    <citation type="submission" date="2017-05" db="EMBL/GenBank/DDBJ databases">
        <authorList>
            <person name="Sung H."/>
        </authorList>
    </citation>
    <scope>NUCLEOTIDE SEQUENCE [LARGE SCALE GENOMIC DNA]</scope>
    <source>
        <strain evidence="3">AR23208</strain>
    </source>
</reference>
<protein>
    <recommendedName>
        <fullName evidence="1">GAF domain-containing protein</fullName>
    </recommendedName>
</protein>
<dbReference type="InterPro" id="IPR029016">
    <property type="entry name" value="GAF-like_dom_sf"/>
</dbReference>
<dbReference type="AlphaFoldDB" id="A0A1Y0II78"/>